<reference evidence="2" key="1">
    <citation type="submission" date="2021-06" db="EMBL/GenBank/DDBJ databases">
        <authorList>
            <person name="Kallberg Y."/>
            <person name="Tangrot J."/>
            <person name="Rosling A."/>
        </authorList>
    </citation>
    <scope>NUCLEOTIDE SEQUENCE</scope>
    <source>
        <strain evidence="2">CL551</strain>
    </source>
</reference>
<dbReference type="EMBL" id="CAJVPV010001475">
    <property type="protein sequence ID" value="CAG8498514.1"/>
    <property type="molecule type" value="Genomic_DNA"/>
</dbReference>
<feature type="non-terminal residue" evidence="2">
    <location>
        <position position="1"/>
    </location>
</feature>
<proteinExistence type="predicted"/>
<evidence type="ECO:0000313" key="3">
    <source>
        <dbReference type="Proteomes" id="UP000789342"/>
    </source>
</evidence>
<comment type="caution">
    <text evidence="2">The sequence shown here is derived from an EMBL/GenBank/DDBJ whole genome shotgun (WGS) entry which is preliminary data.</text>
</comment>
<dbReference type="AlphaFoldDB" id="A0A9N9EY97"/>
<sequence length="119" mass="13772">AGPEEEQCREAVMAVITIVPLIPKKPTKLGGTEPTIKPYLPRRTSNSMDDELRRQASRTTGEMPNRRNRGSYDEQDQQGNNQDERKERSGKRHKVDSIPKYIFHTKTQFRPQITNYPFS</sequence>
<feature type="region of interest" description="Disordered" evidence="1">
    <location>
        <begin position="21"/>
        <end position="103"/>
    </location>
</feature>
<organism evidence="2 3">
    <name type="scientific">Acaulospora morrowiae</name>
    <dbReference type="NCBI Taxonomy" id="94023"/>
    <lineage>
        <taxon>Eukaryota</taxon>
        <taxon>Fungi</taxon>
        <taxon>Fungi incertae sedis</taxon>
        <taxon>Mucoromycota</taxon>
        <taxon>Glomeromycotina</taxon>
        <taxon>Glomeromycetes</taxon>
        <taxon>Diversisporales</taxon>
        <taxon>Acaulosporaceae</taxon>
        <taxon>Acaulospora</taxon>
    </lineage>
</organism>
<dbReference type="Proteomes" id="UP000789342">
    <property type="component" value="Unassembled WGS sequence"/>
</dbReference>
<evidence type="ECO:0000313" key="2">
    <source>
        <dbReference type="EMBL" id="CAG8498514.1"/>
    </source>
</evidence>
<evidence type="ECO:0000256" key="1">
    <source>
        <dbReference type="SAM" id="MobiDB-lite"/>
    </source>
</evidence>
<protein>
    <submittedName>
        <fullName evidence="2">6254_t:CDS:1</fullName>
    </submittedName>
</protein>
<accession>A0A9N9EY97</accession>
<name>A0A9N9EY97_9GLOM</name>
<keyword evidence="3" id="KW-1185">Reference proteome</keyword>
<gene>
    <name evidence="2" type="ORF">AMORRO_LOCUS3135</name>
</gene>